<name>A0AA38SDS1_9ASTR</name>
<dbReference type="PANTHER" id="PTHR11697:SF230">
    <property type="entry name" value="ZINC FINGER, MYM DOMAIN CONTAINING 1"/>
    <property type="match status" value="1"/>
</dbReference>
<feature type="domain" description="HAT C-terminal dimerisation" evidence="1">
    <location>
        <begin position="84"/>
        <end position="140"/>
    </location>
</feature>
<accession>A0AA38SDS1</accession>
<dbReference type="AlphaFoldDB" id="A0AA38SDS1"/>
<dbReference type="EMBL" id="JARYMX010000007">
    <property type="protein sequence ID" value="KAJ9540204.1"/>
    <property type="molecule type" value="Genomic_DNA"/>
</dbReference>
<dbReference type="PANTHER" id="PTHR11697">
    <property type="entry name" value="GENERAL TRANSCRIPTION FACTOR 2-RELATED ZINC FINGER PROTEIN"/>
    <property type="match status" value="1"/>
</dbReference>
<sequence length="168" mass="19434">MGGATWGAELVSCIACFTPNDSFSSFNKDKLVRLAKFYPLDFSEMDFVYLENERETFCFDMKSSVDFNTLKRVQCIAAKLVEMKKHVVYPLVYKLIRLVLVLHVSTASVERSFSAMKVVKNRLHNQMGDEWMNDCLVTYIEIEVLQGIDNDLIVKRFQKDDTRRGQLP</sequence>
<proteinExistence type="predicted"/>
<protein>
    <recommendedName>
        <fullName evidence="1">HAT C-terminal dimerisation domain-containing protein</fullName>
    </recommendedName>
</protein>
<gene>
    <name evidence="2" type="ORF">OSB04_026710</name>
</gene>
<dbReference type="Pfam" id="PF05699">
    <property type="entry name" value="Dimer_Tnp_hAT"/>
    <property type="match status" value="1"/>
</dbReference>
<dbReference type="InterPro" id="IPR008906">
    <property type="entry name" value="HATC_C_dom"/>
</dbReference>
<dbReference type="InterPro" id="IPR055298">
    <property type="entry name" value="AtLOH3-like"/>
</dbReference>
<evidence type="ECO:0000259" key="1">
    <source>
        <dbReference type="Pfam" id="PF05699"/>
    </source>
</evidence>
<dbReference type="Proteomes" id="UP001172457">
    <property type="component" value="Chromosome 7"/>
</dbReference>
<dbReference type="GO" id="GO:0046983">
    <property type="term" value="F:protein dimerization activity"/>
    <property type="evidence" value="ECO:0007669"/>
    <property type="project" value="InterPro"/>
</dbReference>
<reference evidence="2" key="1">
    <citation type="submission" date="2023-03" db="EMBL/GenBank/DDBJ databases">
        <title>Chromosome-scale reference genome and RAD-based genetic map of yellow starthistle (Centaurea solstitialis) reveal putative structural variation and QTLs associated with invader traits.</title>
        <authorList>
            <person name="Reatini B."/>
            <person name="Cang F.A."/>
            <person name="Jiang Q."/>
            <person name="Mckibben M.T.W."/>
            <person name="Barker M.S."/>
            <person name="Rieseberg L.H."/>
            <person name="Dlugosch K.M."/>
        </authorList>
    </citation>
    <scope>NUCLEOTIDE SEQUENCE</scope>
    <source>
        <strain evidence="2">CAN-66</strain>
        <tissue evidence="2">Leaf</tissue>
    </source>
</reference>
<organism evidence="2 3">
    <name type="scientific">Centaurea solstitialis</name>
    <name type="common">yellow star-thistle</name>
    <dbReference type="NCBI Taxonomy" id="347529"/>
    <lineage>
        <taxon>Eukaryota</taxon>
        <taxon>Viridiplantae</taxon>
        <taxon>Streptophyta</taxon>
        <taxon>Embryophyta</taxon>
        <taxon>Tracheophyta</taxon>
        <taxon>Spermatophyta</taxon>
        <taxon>Magnoliopsida</taxon>
        <taxon>eudicotyledons</taxon>
        <taxon>Gunneridae</taxon>
        <taxon>Pentapetalae</taxon>
        <taxon>asterids</taxon>
        <taxon>campanulids</taxon>
        <taxon>Asterales</taxon>
        <taxon>Asteraceae</taxon>
        <taxon>Carduoideae</taxon>
        <taxon>Cardueae</taxon>
        <taxon>Centaureinae</taxon>
        <taxon>Centaurea</taxon>
    </lineage>
</organism>
<evidence type="ECO:0000313" key="3">
    <source>
        <dbReference type="Proteomes" id="UP001172457"/>
    </source>
</evidence>
<comment type="caution">
    <text evidence="2">The sequence shown here is derived from an EMBL/GenBank/DDBJ whole genome shotgun (WGS) entry which is preliminary data.</text>
</comment>
<keyword evidence="3" id="KW-1185">Reference proteome</keyword>
<evidence type="ECO:0000313" key="2">
    <source>
        <dbReference type="EMBL" id="KAJ9540204.1"/>
    </source>
</evidence>